<sequence length="136" mass="15661">MSRRISREKALQALFQIDLVNAKVERAVDYVLEQSVLEQTDAQFTRQLVTGTVEHLKECDEYIVRYAVQWGVDRLANVDRSILRMAIYEMKYVEEVPHTVTINEAIELAKAFSNEDSAKFINGLLDAIRKNELVIT</sequence>
<reference evidence="8 9" key="1">
    <citation type="submission" date="2023-04" db="EMBL/GenBank/DDBJ databases">
        <authorList>
            <person name="Hsu D."/>
        </authorList>
    </citation>
    <scope>NUCLEOTIDE SEQUENCE [LARGE SCALE GENOMIC DNA]</scope>
    <source>
        <strain evidence="8 9">MK1</strain>
    </source>
</reference>
<evidence type="ECO:0000259" key="7">
    <source>
        <dbReference type="Pfam" id="PF01029"/>
    </source>
</evidence>
<dbReference type="NCBIfam" id="TIGR01951">
    <property type="entry name" value="nusB"/>
    <property type="match status" value="1"/>
</dbReference>
<dbReference type="HAMAP" id="MF_00073">
    <property type="entry name" value="NusB"/>
    <property type="match status" value="1"/>
</dbReference>
<name>A0AAU0UQN5_9FIRM</name>
<keyword evidence="5 6" id="KW-0804">Transcription</keyword>
<evidence type="ECO:0000313" key="8">
    <source>
        <dbReference type="EMBL" id="WRO23094.1"/>
    </source>
</evidence>
<evidence type="ECO:0000256" key="5">
    <source>
        <dbReference type="ARBA" id="ARBA00023163"/>
    </source>
</evidence>
<dbReference type="InterPro" id="IPR011605">
    <property type="entry name" value="NusB_fam"/>
</dbReference>
<feature type="domain" description="NusB/RsmB/TIM44" evidence="7">
    <location>
        <begin position="5"/>
        <end position="129"/>
    </location>
</feature>
<evidence type="ECO:0000256" key="1">
    <source>
        <dbReference type="ARBA" id="ARBA00005952"/>
    </source>
</evidence>
<organism evidence="8 9">
    <name type="scientific">Metallumcola ferriviriculae</name>
    <dbReference type="NCBI Taxonomy" id="3039180"/>
    <lineage>
        <taxon>Bacteria</taxon>
        <taxon>Bacillati</taxon>
        <taxon>Bacillota</taxon>
        <taxon>Clostridia</taxon>
        <taxon>Neomoorellales</taxon>
        <taxon>Desulfitibacteraceae</taxon>
        <taxon>Metallumcola</taxon>
    </lineage>
</organism>
<evidence type="ECO:0000256" key="6">
    <source>
        <dbReference type="HAMAP-Rule" id="MF_00073"/>
    </source>
</evidence>
<keyword evidence="3 6" id="KW-0694">RNA-binding</keyword>
<dbReference type="PANTHER" id="PTHR11078:SF3">
    <property type="entry name" value="ANTITERMINATION NUSB DOMAIN-CONTAINING PROTEIN"/>
    <property type="match status" value="1"/>
</dbReference>
<dbReference type="Gene3D" id="1.10.940.10">
    <property type="entry name" value="NusB-like"/>
    <property type="match status" value="1"/>
</dbReference>
<proteinExistence type="inferred from homology"/>
<dbReference type="GO" id="GO:0031564">
    <property type="term" value="P:transcription antitermination"/>
    <property type="evidence" value="ECO:0007669"/>
    <property type="project" value="UniProtKB-KW"/>
</dbReference>
<dbReference type="KEGG" id="dbc:MFMK1_002942"/>
<dbReference type="Pfam" id="PF01029">
    <property type="entry name" value="NusB"/>
    <property type="match status" value="1"/>
</dbReference>
<dbReference type="GO" id="GO:0006353">
    <property type="term" value="P:DNA-templated transcription termination"/>
    <property type="evidence" value="ECO:0007669"/>
    <property type="project" value="UniProtKB-UniRule"/>
</dbReference>
<dbReference type="SUPFAM" id="SSF48013">
    <property type="entry name" value="NusB-like"/>
    <property type="match status" value="1"/>
</dbReference>
<dbReference type="CDD" id="cd00619">
    <property type="entry name" value="Terminator_NusB"/>
    <property type="match status" value="1"/>
</dbReference>
<dbReference type="GO" id="GO:0003723">
    <property type="term" value="F:RNA binding"/>
    <property type="evidence" value="ECO:0007669"/>
    <property type="project" value="UniProtKB-UniRule"/>
</dbReference>
<dbReference type="InterPro" id="IPR006027">
    <property type="entry name" value="NusB_RsmB_TIM44"/>
</dbReference>
<dbReference type="AlphaFoldDB" id="A0AAU0UQN5"/>
<evidence type="ECO:0000256" key="3">
    <source>
        <dbReference type="ARBA" id="ARBA00022884"/>
    </source>
</evidence>
<dbReference type="GO" id="GO:0005829">
    <property type="term" value="C:cytosol"/>
    <property type="evidence" value="ECO:0007669"/>
    <property type="project" value="TreeGrafter"/>
</dbReference>
<keyword evidence="9" id="KW-1185">Reference proteome</keyword>
<dbReference type="PANTHER" id="PTHR11078">
    <property type="entry name" value="N UTILIZATION SUBSTANCE PROTEIN B-RELATED"/>
    <property type="match status" value="1"/>
</dbReference>
<evidence type="ECO:0000256" key="2">
    <source>
        <dbReference type="ARBA" id="ARBA00022814"/>
    </source>
</evidence>
<dbReference type="RefSeq" id="WP_366922480.1">
    <property type="nucleotide sequence ID" value="NZ_CP121694.1"/>
</dbReference>
<evidence type="ECO:0000313" key="9">
    <source>
        <dbReference type="Proteomes" id="UP001329915"/>
    </source>
</evidence>
<keyword evidence="2 6" id="KW-0889">Transcription antitermination</keyword>
<keyword evidence="4 6" id="KW-0805">Transcription regulation</keyword>
<gene>
    <name evidence="6 8" type="primary">nusB</name>
    <name evidence="8" type="ORF">MFMK1_002942</name>
</gene>
<protein>
    <recommendedName>
        <fullName evidence="6">Transcription antitermination protein NusB</fullName>
    </recommendedName>
    <alternativeName>
        <fullName evidence="6">Antitermination factor NusB</fullName>
    </alternativeName>
</protein>
<evidence type="ECO:0000256" key="4">
    <source>
        <dbReference type="ARBA" id="ARBA00023015"/>
    </source>
</evidence>
<dbReference type="EMBL" id="CP121694">
    <property type="protein sequence ID" value="WRO23094.1"/>
    <property type="molecule type" value="Genomic_DNA"/>
</dbReference>
<comment type="function">
    <text evidence="6">Involved in transcription antitermination. Required for transcription of ribosomal RNA (rRNA) genes. Binds specifically to the boxA antiterminator sequence of the ribosomal RNA (rrn) operons.</text>
</comment>
<accession>A0AAU0UQN5</accession>
<comment type="similarity">
    <text evidence="1 6">Belongs to the NusB family.</text>
</comment>
<dbReference type="Proteomes" id="UP001329915">
    <property type="component" value="Chromosome"/>
</dbReference>
<dbReference type="InterPro" id="IPR035926">
    <property type="entry name" value="NusB-like_sf"/>
</dbReference>